<comment type="caution">
    <text evidence="2">The sequence shown here is derived from an EMBL/GenBank/DDBJ whole genome shotgun (WGS) entry which is preliminary data.</text>
</comment>
<reference evidence="3" key="1">
    <citation type="submission" date="2015-03" db="EMBL/GenBank/DDBJ databases">
        <authorList>
            <consortium name="Pathogen Informatics"/>
        </authorList>
    </citation>
    <scope>NUCLEOTIDE SEQUENCE [LARGE SCALE GENOMIC DNA]</scope>
    <source>
        <strain evidence="3">N09902308</strain>
    </source>
</reference>
<dbReference type="AlphaFoldDB" id="A0A916LCQ1"/>
<protein>
    <submittedName>
        <fullName evidence="2">Uncharacterized protein</fullName>
    </submittedName>
</protein>
<organism evidence="2 3">
    <name type="scientific">Mycobacterium tuberculosis</name>
    <dbReference type="NCBI Taxonomy" id="1773"/>
    <lineage>
        <taxon>Bacteria</taxon>
        <taxon>Bacillati</taxon>
        <taxon>Actinomycetota</taxon>
        <taxon>Actinomycetes</taxon>
        <taxon>Mycobacteriales</taxon>
        <taxon>Mycobacteriaceae</taxon>
        <taxon>Mycobacterium</taxon>
        <taxon>Mycobacterium tuberculosis complex</taxon>
    </lineage>
</organism>
<sequence>MVTTSVPVMEKIATTMAAKTAPTPSGKKPPCALRLLKSMPWPGSSPKAKAVPRTRKPTMVATLTPANQNSNSPKDDTETKFVAVIIIIRHSDANHSGASIQ</sequence>
<proteinExistence type="predicted"/>
<dbReference type="EMBL" id="CSBK01001603">
    <property type="protein sequence ID" value="COY89961.1"/>
    <property type="molecule type" value="Genomic_DNA"/>
</dbReference>
<name>A0A916LCQ1_MYCTX</name>
<accession>A0A916LCQ1</accession>
<evidence type="ECO:0000313" key="3">
    <source>
        <dbReference type="Proteomes" id="UP000039021"/>
    </source>
</evidence>
<gene>
    <name evidence="2" type="ORF">ERS007739_03189</name>
</gene>
<evidence type="ECO:0000256" key="1">
    <source>
        <dbReference type="SAM" id="MobiDB-lite"/>
    </source>
</evidence>
<dbReference type="Proteomes" id="UP000039021">
    <property type="component" value="Unassembled WGS sequence"/>
</dbReference>
<feature type="region of interest" description="Disordered" evidence="1">
    <location>
        <begin position="37"/>
        <end position="56"/>
    </location>
</feature>
<evidence type="ECO:0000313" key="2">
    <source>
        <dbReference type="EMBL" id="COY89961.1"/>
    </source>
</evidence>